<keyword evidence="3" id="KW-0378">Hydrolase</keyword>
<dbReference type="AlphaFoldDB" id="A0A9P1IRT6"/>
<keyword evidence="2" id="KW-0479">Metal-binding</keyword>
<protein>
    <submittedName>
        <fullName evidence="4">Uncharacterized protein</fullName>
    </submittedName>
</protein>
<dbReference type="PANTHER" id="PTHR43270">
    <property type="entry name" value="BETA-ALA-HIS DIPEPTIDASE"/>
    <property type="match status" value="1"/>
</dbReference>
<dbReference type="GO" id="GO:0006508">
    <property type="term" value="P:proteolysis"/>
    <property type="evidence" value="ECO:0007669"/>
    <property type="project" value="UniProtKB-KW"/>
</dbReference>
<keyword evidence="5" id="KW-1185">Reference proteome</keyword>
<evidence type="ECO:0000256" key="1">
    <source>
        <dbReference type="ARBA" id="ARBA00022670"/>
    </source>
</evidence>
<proteinExistence type="predicted"/>
<dbReference type="InterPro" id="IPR051458">
    <property type="entry name" value="Cyt/Met_Dipeptidase"/>
</dbReference>
<dbReference type="Proteomes" id="UP001152747">
    <property type="component" value="Unassembled WGS sequence"/>
</dbReference>
<organism evidence="4 5">
    <name type="scientific">Caenorhabditis angaria</name>
    <dbReference type="NCBI Taxonomy" id="860376"/>
    <lineage>
        <taxon>Eukaryota</taxon>
        <taxon>Metazoa</taxon>
        <taxon>Ecdysozoa</taxon>
        <taxon>Nematoda</taxon>
        <taxon>Chromadorea</taxon>
        <taxon>Rhabditida</taxon>
        <taxon>Rhabditina</taxon>
        <taxon>Rhabditomorpha</taxon>
        <taxon>Rhabditoidea</taxon>
        <taxon>Rhabditidae</taxon>
        <taxon>Peloderinae</taxon>
        <taxon>Caenorhabditis</taxon>
    </lineage>
</organism>
<sequence length="109" mass="12476">MKKEFEEIYVTYNLAYLGTQQLASETVQLPPTTVDKCVKIPGIYSQVVRLSAAEQKTYDEIEFDVAEFRDSVCTKHLPTEVKKTLLLRRWREQSLALHGIEEAFYGSGS</sequence>
<evidence type="ECO:0000256" key="2">
    <source>
        <dbReference type="ARBA" id="ARBA00022723"/>
    </source>
</evidence>
<dbReference type="GO" id="GO:0008233">
    <property type="term" value="F:peptidase activity"/>
    <property type="evidence" value="ECO:0007669"/>
    <property type="project" value="UniProtKB-KW"/>
</dbReference>
<accession>A0A9P1IRT6</accession>
<keyword evidence="1" id="KW-0645">Protease</keyword>
<gene>
    <name evidence="4" type="ORF">CAMP_LOCUS12613</name>
</gene>
<comment type="caution">
    <text evidence="4">The sequence shown here is derived from an EMBL/GenBank/DDBJ whole genome shotgun (WGS) entry which is preliminary data.</text>
</comment>
<evidence type="ECO:0000256" key="3">
    <source>
        <dbReference type="ARBA" id="ARBA00022801"/>
    </source>
</evidence>
<dbReference type="OrthoDB" id="5862670at2759"/>
<dbReference type="Gene3D" id="3.30.70.360">
    <property type="match status" value="1"/>
</dbReference>
<dbReference type="GO" id="GO:0046872">
    <property type="term" value="F:metal ion binding"/>
    <property type="evidence" value="ECO:0007669"/>
    <property type="project" value="UniProtKB-KW"/>
</dbReference>
<evidence type="ECO:0000313" key="4">
    <source>
        <dbReference type="EMBL" id="CAI5449976.1"/>
    </source>
</evidence>
<dbReference type="EMBL" id="CANHGI010000005">
    <property type="protein sequence ID" value="CAI5449976.1"/>
    <property type="molecule type" value="Genomic_DNA"/>
</dbReference>
<evidence type="ECO:0000313" key="5">
    <source>
        <dbReference type="Proteomes" id="UP001152747"/>
    </source>
</evidence>
<reference evidence="4" key="1">
    <citation type="submission" date="2022-11" db="EMBL/GenBank/DDBJ databases">
        <authorList>
            <person name="Kikuchi T."/>
        </authorList>
    </citation>
    <scope>NUCLEOTIDE SEQUENCE</scope>
    <source>
        <strain evidence="4">PS1010</strain>
    </source>
</reference>
<name>A0A9P1IRT6_9PELO</name>
<dbReference type="PANTHER" id="PTHR43270:SF4">
    <property type="entry name" value="CARNOSINE DIPEPTIDASE 2, ISOFORM A"/>
    <property type="match status" value="1"/>
</dbReference>